<proteinExistence type="predicted"/>
<reference evidence="2" key="1">
    <citation type="submission" date="2019-08" db="EMBL/GenBank/DDBJ databases">
        <authorList>
            <person name="Kucharzyk K."/>
            <person name="Murdoch R.W."/>
            <person name="Higgins S."/>
            <person name="Loffler F."/>
        </authorList>
    </citation>
    <scope>NUCLEOTIDE SEQUENCE</scope>
</reference>
<gene>
    <name evidence="2" type="ORF">SDC9_212413</name>
</gene>
<accession>A0A645JMR8</accession>
<sequence length="78" mass="8969">MSHDRYERRGSNTESDHVGKRVHLEAMHAGGVEYPGGETVQSIEYHCKKYHVCAYCEDFFKTFRALKGPYFVVDLKGV</sequence>
<evidence type="ECO:0000256" key="1">
    <source>
        <dbReference type="SAM" id="MobiDB-lite"/>
    </source>
</evidence>
<dbReference type="AlphaFoldDB" id="A0A645JMR8"/>
<protein>
    <submittedName>
        <fullName evidence="2">Uncharacterized protein</fullName>
    </submittedName>
</protein>
<dbReference type="EMBL" id="VSSQ01145792">
    <property type="protein sequence ID" value="MPN64637.1"/>
    <property type="molecule type" value="Genomic_DNA"/>
</dbReference>
<comment type="caution">
    <text evidence="2">The sequence shown here is derived from an EMBL/GenBank/DDBJ whole genome shotgun (WGS) entry which is preliminary data.</text>
</comment>
<organism evidence="2">
    <name type="scientific">bioreactor metagenome</name>
    <dbReference type="NCBI Taxonomy" id="1076179"/>
    <lineage>
        <taxon>unclassified sequences</taxon>
        <taxon>metagenomes</taxon>
        <taxon>ecological metagenomes</taxon>
    </lineage>
</organism>
<name>A0A645JMR8_9ZZZZ</name>
<evidence type="ECO:0000313" key="2">
    <source>
        <dbReference type="EMBL" id="MPN64637.1"/>
    </source>
</evidence>
<feature type="region of interest" description="Disordered" evidence="1">
    <location>
        <begin position="1"/>
        <end position="20"/>
    </location>
</feature>